<organism evidence="1">
    <name type="scientific">Noccaea caerulescens</name>
    <name type="common">Alpine penny-cress</name>
    <name type="synonym">Thlaspi caerulescens</name>
    <dbReference type="NCBI Taxonomy" id="107243"/>
    <lineage>
        <taxon>Eukaryota</taxon>
        <taxon>Viridiplantae</taxon>
        <taxon>Streptophyta</taxon>
        <taxon>Embryophyta</taxon>
        <taxon>Tracheophyta</taxon>
        <taxon>Spermatophyta</taxon>
        <taxon>Magnoliopsida</taxon>
        <taxon>eudicotyledons</taxon>
        <taxon>Gunneridae</taxon>
        <taxon>Pentapetalae</taxon>
        <taxon>rosids</taxon>
        <taxon>malvids</taxon>
        <taxon>Brassicales</taxon>
        <taxon>Brassicaceae</taxon>
        <taxon>Coluteocarpeae</taxon>
        <taxon>Noccaea</taxon>
    </lineage>
</organism>
<accession>A0A1J3DFP8</accession>
<proteinExistence type="predicted"/>
<reference evidence="1" key="1">
    <citation type="submission" date="2016-07" db="EMBL/GenBank/DDBJ databases">
        <title>De novo transcriptome assembly of four accessions of the metal hyperaccumulator plant Noccaea caerulescens.</title>
        <authorList>
            <person name="Blande D."/>
            <person name="Halimaa P."/>
            <person name="Tervahauta A.I."/>
            <person name="Aarts M.G."/>
            <person name="Karenlampi S.O."/>
        </authorList>
    </citation>
    <scope>NUCLEOTIDE SEQUENCE</scope>
</reference>
<evidence type="ECO:0000313" key="1">
    <source>
        <dbReference type="EMBL" id="JAU16573.1"/>
    </source>
</evidence>
<dbReference type="EMBL" id="GEVI01015747">
    <property type="protein sequence ID" value="JAU16573.1"/>
    <property type="molecule type" value="Transcribed_RNA"/>
</dbReference>
<dbReference type="AlphaFoldDB" id="A0A1J3DFP8"/>
<sequence length="70" mass="7650">MIVRERLQGLRVNTKTMSGVIIVIELYIGRCDLLSLNMPPQDGGALETPILDVRSKNGARERGLVRASAS</sequence>
<protein>
    <submittedName>
        <fullName evidence="1">Uncharacterized protein</fullName>
    </submittedName>
</protein>
<name>A0A1J3DFP8_NOCCA</name>
<gene>
    <name evidence="1" type="ORF">GA_TR9771_c1_g1_i1_g.31085</name>
</gene>